<reference evidence="1" key="1">
    <citation type="submission" date="2014-09" db="EMBL/GenBank/DDBJ databases">
        <authorList>
            <person name="Magalhaes I.L.F."/>
            <person name="Oliveira U."/>
            <person name="Santos F.R."/>
            <person name="Vidigal T.H.D.A."/>
            <person name="Brescovit A.D."/>
            <person name="Santos A.J."/>
        </authorList>
    </citation>
    <scope>NUCLEOTIDE SEQUENCE</scope>
    <source>
        <tissue evidence="1">Shoot tissue taken approximately 20 cm above the soil surface</tissue>
    </source>
</reference>
<organism evidence="1">
    <name type="scientific">Arundo donax</name>
    <name type="common">Giant reed</name>
    <name type="synonym">Donax arundinaceus</name>
    <dbReference type="NCBI Taxonomy" id="35708"/>
    <lineage>
        <taxon>Eukaryota</taxon>
        <taxon>Viridiplantae</taxon>
        <taxon>Streptophyta</taxon>
        <taxon>Embryophyta</taxon>
        <taxon>Tracheophyta</taxon>
        <taxon>Spermatophyta</taxon>
        <taxon>Magnoliopsida</taxon>
        <taxon>Liliopsida</taxon>
        <taxon>Poales</taxon>
        <taxon>Poaceae</taxon>
        <taxon>PACMAD clade</taxon>
        <taxon>Arundinoideae</taxon>
        <taxon>Arundineae</taxon>
        <taxon>Arundo</taxon>
    </lineage>
</organism>
<dbReference type="AlphaFoldDB" id="A0A0A9ARU1"/>
<proteinExistence type="predicted"/>
<dbReference type="EMBL" id="GBRH01243421">
    <property type="protein sequence ID" value="JAD54474.1"/>
    <property type="molecule type" value="Transcribed_RNA"/>
</dbReference>
<protein>
    <submittedName>
        <fullName evidence="1">Uncharacterized protein</fullName>
    </submittedName>
</protein>
<evidence type="ECO:0000313" key="1">
    <source>
        <dbReference type="EMBL" id="JAD54474.1"/>
    </source>
</evidence>
<reference evidence="1" key="2">
    <citation type="journal article" date="2015" name="Data Brief">
        <title>Shoot transcriptome of the giant reed, Arundo donax.</title>
        <authorList>
            <person name="Barrero R.A."/>
            <person name="Guerrero F.D."/>
            <person name="Moolhuijzen P."/>
            <person name="Goolsby J.A."/>
            <person name="Tidwell J."/>
            <person name="Bellgard S.E."/>
            <person name="Bellgard M.I."/>
        </authorList>
    </citation>
    <scope>NUCLEOTIDE SEQUENCE</scope>
    <source>
        <tissue evidence="1">Shoot tissue taken approximately 20 cm above the soil surface</tissue>
    </source>
</reference>
<accession>A0A0A9ARU1</accession>
<name>A0A0A9ARU1_ARUDO</name>
<sequence length="31" mass="3572">MCNCALCIASLTEKFRQCQSNLNISYHFFSV</sequence>